<dbReference type="OrthoDB" id="6368171at2759"/>
<evidence type="ECO:0000256" key="3">
    <source>
        <dbReference type="ARBA" id="ARBA00022722"/>
    </source>
</evidence>
<dbReference type="CDD" id="cd09274">
    <property type="entry name" value="RNase_HI_RT_Ty3"/>
    <property type="match status" value="1"/>
</dbReference>
<dbReference type="PROSITE" id="PS50878">
    <property type="entry name" value="RT_POL"/>
    <property type="match status" value="1"/>
</dbReference>
<feature type="domain" description="Reverse transcriptase" evidence="8">
    <location>
        <begin position="835"/>
        <end position="1011"/>
    </location>
</feature>
<dbReference type="CDD" id="cd01647">
    <property type="entry name" value="RT_LTR"/>
    <property type="match status" value="2"/>
</dbReference>
<reference evidence="9 10" key="1">
    <citation type="submission" date="2016-03" db="EMBL/GenBank/DDBJ databases">
        <title>EvidentialGene: Evidence-directed Construction of Genes on Genomes.</title>
        <authorList>
            <person name="Gilbert D.G."/>
            <person name="Choi J.-H."/>
            <person name="Mockaitis K."/>
            <person name="Colbourne J."/>
            <person name="Pfrender M."/>
        </authorList>
    </citation>
    <scope>NUCLEOTIDE SEQUENCE [LARGE SCALE GENOMIC DNA]</scope>
    <source>
        <strain evidence="9 10">Xinb3</strain>
        <tissue evidence="9">Complete organism</tissue>
    </source>
</reference>
<evidence type="ECO:0000256" key="6">
    <source>
        <dbReference type="ARBA" id="ARBA00022918"/>
    </source>
</evidence>
<evidence type="ECO:0000313" key="9">
    <source>
        <dbReference type="EMBL" id="KZS21191.1"/>
    </source>
</evidence>
<evidence type="ECO:0000256" key="1">
    <source>
        <dbReference type="ARBA" id="ARBA00022679"/>
    </source>
</evidence>
<dbReference type="Gene3D" id="3.10.10.10">
    <property type="entry name" value="HIV Type 1 Reverse Transcriptase, subunit A, domain 1"/>
    <property type="match status" value="2"/>
</dbReference>
<proteinExistence type="predicted"/>
<feature type="region of interest" description="Disordered" evidence="7">
    <location>
        <begin position="1269"/>
        <end position="1319"/>
    </location>
</feature>
<name>A0A162SD17_9CRUS</name>
<keyword evidence="2" id="KW-0548">Nucleotidyltransferase</keyword>
<dbReference type="EMBL" id="LRGB01000055">
    <property type="protein sequence ID" value="KZS21191.1"/>
    <property type="molecule type" value="Genomic_DNA"/>
</dbReference>
<dbReference type="InterPro" id="IPR050951">
    <property type="entry name" value="Retrovirus_Pol_polyprotein"/>
</dbReference>
<feature type="compositionally biased region" description="Polar residues" evidence="7">
    <location>
        <begin position="1282"/>
        <end position="1306"/>
    </location>
</feature>
<dbReference type="STRING" id="35525.A0A162SD17"/>
<dbReference type="InterPro" id="IPR000477">
    <property type="entry name" value="RT_dom"/>
</dbReference>
<dbReference type="InterPro" id="IPR041373">
    <property type="entry name" value="RT_RNaseH"/>
</dbReference>
<evidence type="ECO:0000256" key="2">
    <source>
        <dbReference type="ARBA" id="ARBA00022695"/>
    </source>
</evidence>
<dbReference type="Gene3D" id="3.30.70.270">
    <property type="match status" value="3"/>
</dbReference>
<keyword evidence="4" id="KW-0255">Endonuclease</keyword>
<keyword evidence="3" id="KW-0540">Nuclease</keyword>
<dbReference type="Proteomes" id="UP000076858">
    <property type="component" value="Unassembled WGS sequence"/>
</dbReference>
<feature type="region of interest" description="Disordered" evidence="7">
    <location>
        <begin position="159"/>
        <end position="185"/>
    </location>
</feature>
<protein>
    <recommendedName>
        <fullName evidence="8">Reverse transcriptase domain-containing protein</fullName>
    </recommendedName>
</protein>
<accession>A0A162SD17</accession>
<evidence type="ECO:0000256" key="7">
    <source>
        <dbReference type="SAM" id="MobiDB-lite"/>
    </source>
</evidence>
<dbReference type="InterPro" id="IPR043502">
    <property type="entry name" value="DNA/RNA_pol_sf"/>
</dbReference>
<dbReference type="GO" id="GO:0003964">
    <property type="term" value="F:RNA-directed DNA polymerase activity"/>
    <property type="evidence" value="ECO:0007669"/>
    <property type="project" value="UniProtKB-KW"/>
</dbReference>
<feature type="region of interest" description="Disordered" evidence="7">
    <location>
        <begin position="1345"/>
        <end position="1365"/>
    </location>
</feature>
<sequence length="1605" mass="182237">MAVSRLLKFKAPPVFSEKQGEDATDWLDRYESVGDYNRWNNKDNRANFEMFLEGPARQWFQCVTVPNSWENLAAGAGPQGRLYTYAIDVEIIVHRQLSNLFGLTQPCPMCPSPRLPSLLKKNKQNTLYPAKRILYNGRYAELLAEIKQLQTEMVALKMKSGTGSKSDTGDFSKPQGEKNPKSPDGRPICHLCGEVGIRLLLGNDTLKKFKRLEIQYGEGRPKLWLGELPAGLMGEKEDGVRDEASEKVIIREERNLPPRSVVAVEIEPLSSVLACLVLIEPLASLGKAKGISAGQVLVNRDKGYAKELMLNPGNRSQYVRPGTVIGNTVGIEEEDCFARSEEELERCTAAEHIIPTKEGVVPIYQNPRASAYKEKEVAQEKIQMLVIKGVAEPATGPWASPVLLVRKKNGEWRVDVGYRYLNAVIIKDVYPIPRIEESLARLEREKILSTMDLESGYWQVPLSKEDKVKTVFIMADGLYQFLVRPMGLCSAPGIFQRMMDLVLAGLRWTACLVYLDDIIVYANKTEQRLERLRMVASICPDPEKIRAVQDFPKPAEGASKAEKLRFPTPITGCHSKYIPILAGAILLKRPEGAERSLAYARRLMTTAERDYSITEKECLALVWVVKNFRSFVWGYPIRIVMNHHALCWLTSKKEFAGGELYSEGRVTVPSLSLSDHLHLGRTLELTKVQATNIEDRQQNWSSKGPVNQKGEKCSYCVKFNHFAAACYTKKKEKNEPPRRNRSTGLKMALKRRNVRQVIFSAPLTESGSDSPVNQLVFKTAYDSDLFPSIPLVLYGRKVNFVVYKAAGLTLVTYRVRVPYHLYRAVEAEVTRLLENDFIEEAVDPTPWISPIHMTPKRDEWRMVVDIRLTNKSIQRECHVMPTMGDIISDVASTRFFSKIDLVSAYHQVELALVSRYITSFSTHVGLFRYKRPLFSVSATAEVFHNLIRETLKDIPGVVNLSDDVLILGRTREEQDHKYAMVRSELQDKGLMINEKKGKIRQTQVKFAGIIIGAHGVEINLPQAVLDAGRPKSMSDVRSLLGLTKYCFRFFLRRADLSASLRQLMSSKEFVWSEECERAFQNLKSATSNPRKLRHVIAFASKALTPTESRYSQLERQALGIVWGCEKFRMYLLEAHFTVLTDHQPLQFNMQVTHIAGKDNAADYLSRHLPQSPPRNSRAIRAAETYFRRISSTSSLTMIPEAVFAEETRRDKELQLVVGALIKGSWHTLPKHVLASYNLVKQELTTTSDGILIRGLGIVVSLVITRARRPTCTPGASRHRPQQKATPVTTDPSLTPSHAGPVSTQQSPRPPRRTQAIHQQPGTAVEMAISDDPNRVEGLRILEEPRSAPEVAHQPGTVAETAAPESTSSEDVFHGFERPEHSQAGKNAVVTRPSLLKKLKITEGLGHPVKVYSDFVDEAPSLLDRQIIDVPRDLKQVRNAQQVVRDNKRISRDPICDLTELYYETDFISDLLLFPTLICLRYHKPVMEIFQNLIDRSHLPAMWLSYDTTFKMRDFYLSILAYRDTQFEQRLVTPLMYMLHERKWESSHDFFFKRFTEIVSQMTAVKKMAIETDEETAIVNSVKRYLPTVHWVRCWIHCWRNIIIYI</sequence>
<evidence type="ECO:0000259" key="8">
    <source>
        <dbReference type="PROSITE" id="PS50878"/>
    </source>
</evidence>
<comment type="caution">
    <text evidence="9">The sequence shown here is derived from an EMBL/GenBank/DDBJ whole genome shotgun (WGS) entry which is preliminary data.</text>
</comment>
<feature type="compositionally biased region" description="Basic and acidic residues" evidence="7">
    <location>
        <begin position="167"/>
        <end position="184"/>
    </location>
</feature>
<dbReference type="PANTHER" id="PTHR37984">
    <property type="entry name" value="PROTEIN CBG26694"/>
    <property type="match status" value="1"/>
</dbReference>
<dbReference type="PANTHER" id="PTHR37984:SF11">
    <property type="entry name" value="INTEGRASE CATALYTIC DOMAIN-CONTAINING PROTEIN"/>
    <property type="match status" value="1"/>
</dbReference>
<dbReference type="GO" id="GO:0016787">
    <property type="term" value="F:hydrolase activity"/>
    <property type="evidence" value="ECO:0007669"/>
    <property type="project" value="UniProtKB-KW"/>
</dbReference>
<keyword evidence="6" id="KW-0695">RNA-directed DNA polymerase</keyword>
<dbReference type="Pfam" id="PF00078">
    <property type="entry name" value="RVT_1"/>
    <property type="match status" value="2"/>
</dbReference>
<dbReference type="Pfam" id="PF17917">
    <property type="entry name" value="RT_RNaseH"/>
    <property type="match status" value="2"/>
</dbReference>
<dbReference type="InterPro" id="IPR043128">
    <property type="entry name" value="Rev_trsase/Diguanyl_cyclase"/>
</dbReference>
<evidence type="ECO:0000256" key="4">
    <source>
        <dbReference type="ARBA" id="ARBA00022759"/>
    </source>
</evidence>
<organism evidence="9 10">
    <name type="scientific">Daphnia magna</name>
    <dbReference type="NCBI Taxonomy" id="35525"/>
    <lineage>
        <taxon>Eukaryota</taxon>
        <taxon>Metazoa</taxon>
        <taxon>Ecdysozoa</taxon>
        <taxon>Arthropoda</taxon>
        <taxon>Crustacea</taxon>
        <taxon>Branchiopoda</taxon>
        <taxon>Diplostraca</taxon>
        <taxon>Cladocera</taxon>
        <taxon>Anomopoda</taxon>
        <taxon>Daphniidae</taxon>
        <taxon>Daphnia</taxon>
    </lineage>
</organism>
<dbReference type="SUPFAM" id="SSF56672">
    <property type="entry name" value="DNA/RNA polymerases"/>
    <property type="match status" value="2"/>
</dbReference>
<dbReference type="GO" id="GO:0004519">
    <property type="term" value="F:endonuclease activity"/>
    <property type="evidence" value="ECO:0007669"/>
    <property type="project" value="UniProtKB-KW"/>
</dbReference>
<keyword evidence="5" id="KW-0378">Hydrolase</keyword>
<gene>
    <name evidence="9" type="ORF">APZ42_011934</name>
</gene>
<evidence type="ECO:0000256" key="5">
    <source>
        <dbReference type="ARBA" id="ARBA00022801"/>
    </source>
</evidence>
<keyword evidence="1" id="KW-0808">Transferase</keyword>
<evidence type="ECO:0000313" key="10">
    <source>
        <dbReference type="Proteomes" id="UP000076858"/>
    </source>
</evidence>
<keyword evidence="10" id="KW-1185">Reference proteome</keyword>